<dbReference type="SMART" id="SM00225">
    <property type="entry name" value="BTB"/>
    <property type="match status" value="1"/>
</dbReference>
<dbReference type="InterPro" id="IPR032675">
    <property type="entry name" value="LRR_dom_sf"/>
</dbReference>
<dbReference type="InterPro" id="IPR000210">
    <property type="entry name" value="BTB/POZ_dom"/>
</dbReference>
<reference evidence="3" key="1">
    <citation type="submission" date="2022-01" db="EMBL/GenBank/DDBJ databases">
        <authorList>
            <person name="King R."/>
        </authorList>
    </citation>
    <scope>NUCLEOTIDE SEQUENCE</scope>
</reference>
<keyword evidence="4" id="KW-1185">Reference proteome</keyword>
<proteinExistence type="predicted"/>
<keyword evidence="1" id="KW-0175">Coiled coil</keyword>
<sequence length="454" mass="53483">MEIKCRFGELPFKHGEKLYCCSIESQLIRQNSELNFIGDHEPRKTNDDVHGIEFSECTVAKVPAGLTMSFPNLKMLAIKNSRLEKICKDDLIEYKNLEKLICFQNKIEYLPGDLFEGFEHLEWIEFWENKLGIIEPNIFDELDNLKYLDIEGNPDFDKWYSCYPSYNRSTSLEEIKDQICTRFLSNDQKTIKTFLKKVKDPIDMLKIFSEKSHNFAMKSTVLKVTFDILEETVESSKAEKLEMQIQFQQQIEEMNRKLKTGLMGNIKNFINDETTKDFKVQVDEKEFNVHKFLLAARSPVLAETFKNNPEVENLNLIDISVDIFEQILNFIYTDELPDENTNFLHLFASAGKLKIEELKNFAATMLLEQITSENSFDIFKLSNKYNHNELRIKAFNKIRSKYPKIKFNVNWEDDPEKVEVIVEKFRKKEEAIKKLEDEIQMIEEDFENELTSFN</sequence>
<dbReference type="SUPFAM" id="SSF54695">
    <property type="entry name" value="POZ domain"/>
    <property type="match status" value="1"/>
</dbReference>
<reference evidence="3" key="2">
    <citation type="submission" date="2022-10" db="EMBL/GenBank/DDBJ databases">
        <authorList>
            <consortium name="ENA_rothamsted_submissions"/>
            <consortium name="culmorum"/>
            <person name="King R."/>
        </authorList>
    </citation>
    <scope>NUCLEOTIDE SEQUENCE</scope>
</reference>
<evidence type="ECO:0000259" key="2">
    <source>
        <dbReference type="PROSITE" id="PS50097"/>
    </source>
</evidence>
<dbReference type="AlphaFoldDB" id="A0A9N9RLQ3"/>
<gene>
    <name evidence="3" type="ORF">CHIRRI_LOCUS3542</name>
</gene>
<dbReference type="PROSITE" id="PS50097">
    <property type="entry name" value="BTB"/>
    <property type="match status" value="1"/>
</dbReference>
<organism evidence="3 4">
    <name type="scientific">Chironomus riparius</name>
    <dbReference type="NCBI Taxonomy" id="315576"/>
    <lineage>
        <taxon>Eukaryota</taxon>
        <taxon>Metazoa</taxon>
        <taxon>Ecdysozoa</taxon>
        <taxon>Arthropoda</taxon>
        <taxon>Hexapoda</taxon>
        <taxon>Insecta</taxon>
        <taxon>Pterygota</taxon>
        <taxon>Neoptera</taxon>
        <taxon>Endopterygota</taxon>
        <taxon>Diptera</taxon>
        <taxon>Nematocera</taxon>
        <taxon>Chironomoidea</taxon>
        <taxon>Chironomidae</taxon>
        <taxon>Chironominae</taxon>
        <taxon>Chironomus</taxon>
    </lineage>
</organism>
<dbReference type="OrthoDB" id="624345at2759"/>
<feature type="domain" description="BTB" evidence="2">
    <location>
        <begin position="276"/>
        <end position="340"/>
    </location>
</feature>
<evidence type="ECO:0000313" key="4">
    <source>
        <dbReference type="Proteomes" id="UP001153620"/>
    </source>
</evidence>
<dbReference type="SUPFAM" id="SSF52058">
    <property type="entry name" value="L domain-like"/>
    <property type="match status" value="1"/>
</dbReference>
<protein>
    <recommendedName>
        <fullName evidence="2">BTB domain-containing protein</fullName>
    </recommendedName>
</protein>
<dbReference type="Proteomes" id="UP001153620">
    <property type="component" value="Chromosome 1"/>
</dbReference>
<dbReference type="Pfam" id="PF00651">
    <property type="entry name" value="BTB"/>
    <property type="match status" value="1"/>
</dbReference>
<dbReference type="InterPro" id="IPR011333">
    <property type="entry name" value="SKP1/BTB/POZ_sf"/>
</dbReference>
<dbReference type="EMBL" id="OU895877">
    <property type="protein sequence ID" value="CAG9800602.1"/>
    <property type="molecule type" value="Genomic_DNA"/>
</dbReference>
<accession>A0A9N9RLQ3</accession>
<name>A0A9N9RLQ3_9DIPT</name>
<evidence type="ECO:0000313" key="3">
    <source>
        <dbReference type="EMBL" id="CAG9800602.1"/>
    </source>
</evidence>
<evidence type="ECO:0000256" key="1">
    <source>
        <dbReference type="SAM" id="Coils"/>
    </source>
</evidence>
<feature type="coiled-coil region" evidence="1">
    <location>
        <begin position="418"/>
        <end position="452"/>
    </location>
</feature>
<dbReference type="Gene3D" id="3.30.710.10">
    <property type="entry name" value="Potassium Channel Kv1.1, Chain A"/>
    <property type="match status" value="1"/>
</dbReference>
<dbReference type="PANTHER" id="PTHR24413">
    <property type="entry name" value="SPECKLE-TYPE POZ PROTEIN"/>
    <property type="match status" value="1"/>
</dbReference>
<dbReference type="CDD" id="cd18186">
    <property type="entry name" value="BTB_POZ_ZBTB_KLHL-like"/>
    <property type="match status" value="1"/>
</dbReference>
<dbReference type="Pfam" id="PF13855">
    <property type="entry name" value="LRR_8"/>
    <property type="match status" value="1"/>
</dbReference>
<dbReference type="InterPro" id="IPR001611">
    <property type="entry name" value="Leu-rich_rpt"/>
</dbReference>
<dbReference type="Gene3D" id="3.80.10.10">
    <property type="entry name" value="Ribonuclease Inhibitor"/>
    <property type="match status" value="1"/>
</dbReference>